<proteinExistence type="predicted"/>
<reference evidence="1 2" key="1">
    <citation type="submission" date="2024-01" db="EMBL/GenBank/DDBJ databases">
        <title>A draft genome for the cacao thread blight pathogen Marasmiellus scandens.</title>
        <authorList>
            <person name="Baruah I.K."/>
            <person name="Leung J."/>
            <person name="Bukari Y."/>
            <person name="Amoako-Attah I."/>
            <person name="Meinhardt L.W."/>
            <person name="Bailey B.A."/>
            <person name="Cohen S.P."/>
        </authorList>
    </citation>
    <scope>NUCLEOTIDE SEQUENCE [LARGE SCALE GENOMIC DNA]</scope>
    <source>
        <strain evidence="1 2">GH-19</strain>
    </source>
</reference>
<dbReference type="EMBL" id="JBANRG010000041">
    <property type="protein sequence ID" value="KAK7447414.1"/>
    <property type="molecule type" value="Genomic_DNA"/>
</dbReference>
<sequence>MEKNKGMFASSIKTGEKSKELELPKALVALATAAIHAILRDYAKYAKEEFPTKELDDIWSTAFQILDNIQKVNESRYHRFLYRHLIIRRIGLSVSRFVQPASLRNY</sequence>
<evidence type="ECO:0000313" key="2">
    <source>
        <dbReference type="Proteomes" id="UP001498398"/>
    </source>
</evidence>
<protein>
    <submittedName>
        <fullName evidence="1">Uncharacterized protein</fullName>
    </submittedName>
</protein>
<keyword evidence="2" id="KW-1185">Reference proteome</keyword>
<gene>
    <name evidence="1" type="ORF">VKT23_014123</name>
</gene>
<name>A0ABR1J197_9AGAR</name>
<dbReference type="Proteomes" id="UP001498398">
    <property type="component" value="Unassembled WGS sequence"/>
</dbReference>
<evidence type="ECO:0000313" key="1">
    <source>
        <dbReference type="EMBL" id="KAK7447414.1"/>
    </source>
</evidence>
<comment type="caution">
    <text evidence="1">The sequence shown here is derived from an EMBL/GenBank/DDBJ whole genome shotgun (WGS) entry which is preliminary data.</text>
</comment>
<organism evidence="1 2">
    <name type="scientific">Marasmiellus scandens</name>
    <dbReference type="NCBI Taxonomy" id="2682957"/>
    <lineage>
        <taxon>Eukaryota</taxon>
        <taxon>Fungi</taxon>
        <taxon>Dikarya</taxon>
        <taxon>Basidiomycota</taxon>
        <taxon>Agaricomycotina</taxon>
        <taxon>Agaricomycetes</taxon>
        <taxon>Agaricomycetidae</taxon>
        <taxon>Agaricales</taxon>
        <taxon>Marasmiineae</taxon>
        <taxon>Omphalotaceae</taxon>
        <taxon>Marasmiellus</taxon>
    </lineage>
</organism>
<accession>A0ABR1J197</accession>